<dbReference type="SUPFAM" id="SSF56425">
    <property type="entry name" value="Succinate dehydrogenase/fumarate reductase flavoprotein, catalytic domain"/>
    <property type="match status" value="1"/>
</dbReference>
<feature type="signal peptide" evidence="5">
    <location>
        <begin position="1"/>
        <end position="26"/>
    </location>
</feature>
<dbReference type="PANTHER" id="PTHR43400:SF10">
    <property type="entry name" value="3-OXOSTEROID 1-DEHYDROGENASE"/>
    <property type="match status" value="1"/>
</dbReference>
<keyword evidence="3" id="KW-0274">FAD</keyword>
<dbReference type="InterPro" id="IPR027477">
    <property type="entry name" value="Succ_DH/fumarate_Rdtase_cat_sf"/>
</dbReference>
<dbReference type="GO" id="GO:0033765">
    <property type="term" value="F:steroid dehydrogenase activity, acting on the CH-CH group of donors"/>
    <property type="evidence" value="ECO:0007669"/>
    <property type="project" value="UniProtKB-ARBA"/>
</dbReference>
<dbReference type="Proteomes" id="UP000236488">
    <property type="component" value="Unassembled WGS sequence"/>
</dbReference>
<dbReference type="RefSeq" id="WP_103262962.1">
    <property type="nucleotide sequence ID" value="NZ_PPEL01000040.1"/>
</dbReference>
<dbReference type="AlphaFoldDB" id="A0A2K2U4N6"/>
<dbReference type="InterPro" id="IPR050315">
    <property type="entry name" value="FAD-oxidoreductase_2"/>
</dbReference>
<evidence type="ECO:0000256" key="3">
    <source>
        <dbReference type="ARBA" id="ARBA00022827"/>
    </source>
</evidence>
<feature type="domain" description="FAD-dependent oxidoreductase 2 FAD-binding" evidence="6">
    <location>
        <begin position="83"/>
        <end position="532"/>
    </location>
</feature>
<keyword evidence="5" id="KW-0732">Signal</keyword>
<feature type="chain" id="PRO_5038719667" evidence="5">
    <location>
        <begin position="27"/>
        <end position="564"/>
    </location>
</feature>
<dbReference type="InterPro" id="IPR019546">
    <property type="entry name" value="TAT_signal_bac_arc"/>
</dbReference>
<sequence length="564" mass="59217">MERNNGKEALSRRGFLVGAASAGALAALGLTGCAPSGTPVADSQNGNASEAESWAQRLNVDIASALPGNTREEVDVQKTKTCDVVVIGGGCSGTNTAVRAAELGLSVILVEKTSSIGGASLKSWAPSVPNSSYAKAAGAVTDTDPIIEQWVADSHWRVNAAAIRQLVNSSGAAVDWMSQNGWEFTYLGMGSDITQLPDYDQREPLFQAMLDKHVASSGEVLLNTTAKKLVTDEAGTVTGAIVVDGDGMGIQIDAKAVVIATGGYGANAALVKAVFGFEGVFAGLPQNIGEGLEMAWRAGAQKPQNFGGQMLHQTLARATDALVGRFDDLPCKYPMILCYVANLLNVEATGTRFRNEALVLDAVPAANSSAYQGSFHYVVVSQDIMRALEQEGLAGLGVDYSPGLPPEYKPAFELDTPWTGIAEVFDAMVETGGGYKGNTPEELAEAAGMDVTLFADQFARYEEFCASGADTQFGKSAKYLNALGEGPYYLIIAEENNLCSWGGLLVNTDYQVLNVSRAPIKGLYAVGNEAGGNLYNDTYVGFGYGMANTITSGYLCGTKLAETL</sequence>
<keyword evidence="8" id="KW-1185">Reference proteome</keyword>
<protein>
    <submittedName>
        <fullName evidence="7">FAD-binding protein</fullName>
    </submittedName>
</protein>
<evidence type="ECO:0000256" key="5">
    <source>
        <dbReference type="SAM" id="SignalP"/>
    </source>
</evidence>
<evidence type="ECO:0000256" key="4">
    <source>
        <dbReference type="ARBA" id="ARBA00023002"/>
    </source>
</evidence>
<accession>A0A2K2U4N6</accession>
<organism evidence="7 8">
    <name type="scientific">Rubneribacter badeniensis</name>
    <dbReference type="NCBI Taxonomy" id="2070688"/>
    <lineage>
        <taxon>Bacteria</taxon>
        <taxon>Bacillati</taxon>
        <taxon>Actinomycetota</taxon>
        <taxon>Coriobacteriia</taxon>
        <taxon>Eggerthellales</taxon>
        <taxon>Eggerthellaceae</taxon>
        <taxon>Rubneribacter</taxon>
    </lineage>
</organism>
<dbReference type="Pfam" id="PF00890">
    <property type="entry name" value="FAD_binding_2"/>
    <property type="match status" value="1"/>
</dbReference>
<gene>
    <name evidence="7" type="ORF">C2L80_07625</name>
</gene>
<evidence type="ECO:0000313" key="7">
    <source>
        <dbReference type="EMBL" id="PNV65234.1"/>
    </source>
</evidence>
<dbReference type="InterPro" id="IPR006311">
    <property type="entry name" value="TAT_signal"/>
</dbReference>
<dbReference type="NCBIfam" id="TIGR01409">
    <property type="entry name" value="TAT_signal_seq"/>
    <property type="match status" value="1"/>
</dbReference>
<evidence type="ECO:0000259" key="6">
    <source>
        <dbReference type="Pfam" id="PF00890"/>
    </source>
</evidence>
<dbReference type="PROSITE" id="PS51318">
    <property type="entry name" value="TAT"/>
    <property type="match status" value="1"/>
</dbReference>
<name>A0A2K2U4N6_9ACTN</name>
<keyword evidence="4" id="KW-0560">Oxidoreductase</keyword>
<dbReference type="GO" id="GO:0008202">
    <property type="term" value="P:steroid metabolic process"/>
    <property type="evidence" value="ECO:0007669"/>
    <property type="project" value="UniProtKB-ARBA"/>
</dbReference>
<dbReference type="Gene3D" id="3.50.50.60">
    <property type="entry name" value="FAD/NAD(P)-binding domain"/>
    <property type="match status" value="2"/>
</dbReference>
<dbReference type="Gene3D" id="3.90.700.10">
    <property type="entry name" value="Succinate dehydrogenase/fumarate reductase flavoprotein, catalytic domain"/>
    <property type="match status" value="1"/>
</dbReference>
<evidence type="ECO:0000256" key="1">
    <source>
        <dbReference type="ARBA" id="ARBA00001974"/>
    </source>
</evidence>
<dbReference type="PRINTS" id="PR00411">
    <property type="entry name" value="PNDRDTASEI"/>
</dbReference>
<dbReference type="InterPro" id="IPR003953">
    <property type="entry name" value="FAD-dep_OxRdtase_2_FAD-bd"/>
</dbReference>
<evidence type="ECO:0000256" key="2">
    <source>
        <dbReference type="ARBA" id="ARBA00022630"/>
    </source>
</evidence>
<dbReference type="EMBL" id="PPEL01000040">
    <property type="protein sequence ID" value="PNV65234.1"/>
    <property type="molecule type" value="Genomic_DNA"/>
</dbReference>
<evidence type="ECO:0000313" key="8">
    <source>
        <dbReference type="Proteomes" id="UP000236488"/>
    </source>
</evidence>
<dbReference type="InterPro" id="IPR036188">
    <property type="entry name" value="FAD/NAD-bd_sf"/>
</dbReference>
<comment type="caution">
    <text evidence="7">The sequence shown here is derived from an EMBL/GenBank/DDBJ whole genome shotgun (WGS) entry which is preliminary data.</text>
</comment>
<dbReference type="PROSITE" id="PS51257">
    <property type="entry name" value="PROKAR_LIPOPROTEIN"/>
    <property type="match status" value="1"/>
</dbReference>
<proteinExistence type="predicted"/>
<reference evidence="7 8" key="1">
    <citation type="journal article" date="2018" name="Int. J. Syst. Evol. Microbiol.">
        <title>Rubneribacter badeniensis gen. nov., sp. nov. and Enteroscipio rubneri gen. nov., sp. nov., new members of the Eggerthellaceae isolated from human faeces.</title>
        <authorList>
            <person name="Danylec N."/>
            <person name="Gobl A."/>
            <person name="Stoll D.A."/>
            <person name="Hetzer B."/>
            <person name="Kulling S.E."/>
            <person name="Huch M."/>
        </authorList>
    </citation>
    <scope>NUCLEOTIDE SEQUENCE [LARGE SCALE GENOMIC DNA]</scope>
    <source>
        <strain evidence="7 8">ResAG-85</strain>
    </source>
</reference>
<dbReference type="PANTHER" id="PTHR43400">
    <property type="entry name" value="FUMARATE REDUCTASE"/>
    <property type="match status" value="1"/>
</dbReference>
<comment type="cofactor">
    <cofactor evidence="1">
        <name>FAD</name>
        <dbReference type="ChEBI" id="CHEBI:57692"/>
    </cofactor>
</comment>
<keyword evidence="2" id="KW-0285">Flavoprotein</keyword>
<dbReference type="SUPFAM" id="SSF51905">
    <property type="entry name" value="FAD/NAD(P)-binding domain"/>
    <property type="match status" value="1"/>
</dbReference>